<dbReference type="EC" id="2.4.1.117" evidence="4"/>
<organism evidence="14 15">
    <name type="scientific">Hymenobacter fodinae</name>
    <dbReference type="NCBI Taxonomy" id="2510796"/>
    <lineage>
        <taxon>Bacteria</taxon>
        <taxon>Pseudomonadati</taxon>
        <taxon>Bacteroidota</taxon>
        <taxon>Cytophagia</taxon>
        <taxon>Cytophagales</taxon>
        <taxon>Hymenobacteraceae</taxon>
        <taxon>Hymenobacter</taxon>
    </lineage>
</organism>
<evidence type="ECO:0000256" key="11">
    <source>
        <dbReference type="ARBA" id="ARBA00023136"/>
    </source>
</evidence>
<evidence type="ECO:0000256" key="8">
    <source>
        <dbReference type="ARBA" id="ARBA00022824"/>
    </source>
</evidence>
<evidence type="ECO:0000256" key="2">
    <source>
        <dbReference type="ARBA" id="ARBA00004922"/>
    </source>
</evidence>
<dbReference type="PANTHER" id="PTHR10859:SF91">
    <property type="entry name" value="DOLICHYL-PHOSPHATE BETA-GLUCOSYLTRANSFERASE"/>
    <property type="match status" value="1"/>
</dbReference>
<dbReference type="RefSeq" id="WP_135436553.1">
    <property type="nucleotide sequence ID" value="NZ_SRLA01000006.1"/>
</dbReference>
<dbReference type="EMBL" id="SRLA01000006">
    <property type="protein sequence ID" value="TGE04111.1"/>
    <property type="molecule type" value="Genomic_DNA"/>
</dbReference>
<evidence type="ECO:0000256" key="3">
    <source>
        <dbReference type="ARBA" id="ARBA00006739"/>
    </source>
</evidence>
<evidence type="ECO:0000256" key="5">
    <source>
        <dbReference type="ARBA" id="ARBA00022676"/>
    </source>
</evidence>
<comment type="catalytic activity">
    <reaction evidence="12">
        <text>a di-trans,poly-cis-dolichyl phosphate + UDP-alpha-D-glucose = a di-trans,poly-cis-dolichyl beta-D-glucosyl phosphate + UDP</text>
        <dbReference type="Rhea" id="RHEA:15401"/>
        <dbReference type="Rhea" id="RHEA-COMP:19498"/>
        <dbReference type="Rhea" id="RHEA-COMP:19502"/>
        <dbReference type="ChEBI" id="CHEBI:57525"/>
        <dbReference type="ChEBI" id="CHEBI:57683"/>
        <dbReference type="ChEBI" id="CHEBI:58223"/>
        <dbReference type="ChEBI" id="CHEBI:58885"/>
        <dbReference type="EC" id="2.4.1.117"/>
    </reaction>
    <physiologicalReaction direction="left-to-right" evidence="12">
        <dbReference type="Rhea" id="RHEA:15402"/>
    </physiologicalReaction>
</comment>
<keyword evidence="15" id="KW-1185">Reference proteome</keyword>
<protein>
    <recommendedName>
        <fullName evidence="4">dolichyl-phosphate beta-glucosyltransferase</fullName>
        <ecNumber evidence="4">2.4.1.117</ecNumber>
    </recommendedName>
</protein>
<evidence type="ECO:0000256" key="1">
    <source>
        <dbReference type="ARBA" id="ARBA00004389"/>
    </source>
</evidence>
<comment type="pathway">
    <text evidence="2">Protein modification; protein glycosylation.</text>
</comment>
<dbReference type="Pfam" id="PF00535">
    <property type="entry name" value="Glycos_transf_2"/>
    <property type="match status" value="1"/>
</dbReference>
<evidence type="ECO:0000256" key="6">
    <source>
        <dbReference type="ARBA" id="ARBA00022679"/>
    </source>
</evidence>
<keyword evidence="6 14" id="KW-0808">Transferase</keyword>
<evidence type="ECO:0000313" key="14">
    <source>
        <dbReference type="EMBL" id="TGE04111.1"/>
    </source>
</evidence>
<keyword evidence="8" id="KW-0256">Endoplasmic reticulum</keyword>
<evidence type="ECO:0000259" key="13">
    <source>
        <dbReference type="Pfam" id="PF00535"/>
    </source>
</evidence>
<dbReference type="PANTHER" id="PTHR10859">
    <property type="entry name" value="GLYCOSYL TRANSFERASE"/>
    <property type="match status" value="1"/>
</dbReference>
<dbReference type="GO" id="GO:0004581">
    <property type="term" value="F:dolichyl-phosphate beta-glucosyltransferase activity"/>
    <property type="evidence" value="ECO:0007669"/>
    <property type="project" value="UniProtKB-EC"/>
</dbReference>
<evidence type="ECO:0000256" key="4">
    <source>
        <dbReference type="ARBA" id="ARBA00012583"/>
    </source>
</evidence>
<keyword evidence="7" id="KW-0812">Transmembrane</keyword>
<reference evidence="14 15" key="1">
    <citation type="submission" date="2019-04" db="EMBL/GenBank/DDBJ databases">
        <authorList>
            <person name="Feng G."/>
            <person name="Zhang J."/>
            <person name="Zhu H."/>
        </authorList>
    </citation>
    <scope>NUCLEOTIDE SEQUENCE [LARGE SCALE GENOMIC DNA]</scope>
    <source>
        <strain evidence="14 15">92R-1</strain>
    </source>
</reference>
<dbReference type="Proteomes" id="UP000298337">
    <property type="component" value="Unassembled WGS sequence"/>
</dbReference>
<keyword evidence="11" id="KW-0472">Membrane</keyword>
<dbReference type="OrthoDB" id="9810303at2"/>
<comment type="caution">
    <text evidence="14">The sequence shown here is derived from an EMBL/GenBank/DDBJ whole genome shotgun (WGS) entry which is preliminary data.</text>
</comment>
<dbReference type="InterPro" id="IPR035518">
    <property type="entry name" value="DPG_synthase"/>
</dbReference>
<proteinExistence type="inferred from homology"/>
<evidence type="ECO:0000256" key="12">
    <source>
        <dbReference type="ARBA" id="ARBA00045097"/>
    </source>
</evidence>
<sequence>MILDLSLIIPAYNEAARIGPTLQRIHAYLTSRPASFEILVVDDGSTDDTVSLVTALAGELPGLRVLCSPVNRGKGYAVRRGMQAATGRIRVFSDADGSTPIDELHLLLQELAAGADIAIGSRYLPASRVTRPQPWLRRAWSRLANQVVQRVLLPGLADPHCGFKAFTATAARTFAVCTVDGWSFDLEVLAQARARGLRIREVPVRWKNDERSKARFRQLPREIQHVYRIHQQLRQGERETATALQTDFGY</sequence>
<comment type="similarity">
    <text evidence="3">Belongs to the glycosyltransferase 2 family.</text>
</comment>
<feature type="domain" description="Glycosyltransferase 2-like" evidence="13">
    <location>
        <begin position="6"/>
        <end position="170"/>
    </location>
</feature>
<keyword evidence="10" id="KW-1133">Transmembrane helix</keyword>
<dbReference type="GO" id="GO:0006487">
    <property type="term" value="P:protein N-linked glycosylation"/>
    <property type="evidence" value="ECO:0007669"/>
    <property type="project" value="TreeGrafter"/>
</dbReference>
<dbReference type="AlphaFoldDB" id="A0A4Z0NZH8"/>
<accession>A0A4Z0NZH8</accession>
<dbReference type="InterPro" id="IPR029044">
    <property type="entry name" value="Nucleotide-diphossugar_trans"/>
</dbReference>
<name>A0A4Z0NZH8_9BACT</name>
<evidence type="ECO:0000256" key="10">
    <source>
        <dbReference type="ARBA" id="ARBA00022989"/>
    </source>
</evidence>
<dbReference type="InterPro" id="IPR001173">
    <property type="entry name" value="Glyco_trans_2-like"/>
</dbReference>
<dbReference type="SUPFAM" id="SSF53448">
    <property type="entry name" value="Nucleotide-diphospho-sugar transferases"/>
    <property type="match status" value="1"/>
</dbReference>
<gene>
    <name evidence="14" type="ORF">EU556_22845</name>
</gene>
<dbReference type="Gene3D" id="3.90.550.10">
    <property type="entry name" value="Spore Coat Polysaccharide Biosynthesis Protein SpsA, Chain A"/>
    <property type="match status" value="1"/>
</dbReference>
<evidence type="ECO:0000256" key="9">
    <source>
        <dbReference type="ARBA" id="ARBA00022968"/>
    </source>
</evidence>
<evidence type="ECO:0000256" key="7">
    <source>
        <dbReference type="ARBA" id="ARBA00022692"/>
    </source>
</evidence>
<keyword evidence="5" id="KW-0328">Glycosyltransferase</keyword>
<comment type="subcellular location">
    <subcellularLocation>
        <location evidence="1">Endoplasmic reticulum membrane</location>
        <topology evidence="1">Single-pass membrane protein</topology>
    </subcellularLocation>
</comment>
<evidence type="ECO:0000313" key="15">
    <source>
        <dbReference type="Proteomes" id="UP000298337"/>
    </source>
</evidence>
<dbReference type="CDD" id="cd04188">
    <property type="entry name" value="DPG_synthase"/>
    <property type="match status" value="1"/>
</dbReference>
<keyword evidence="9" id="KW-0735">Signal-anchor</keyword>